<proteinExistence type="inferred from homology"/>
<evidence type="ECO:0000313" key="3">
    <source>
        <dbReference type="Proteomes" id="UP000005496"/>
    </source>
</evidence>
<keyword evidence="3" id="KW-1185">Reference proteome</keyword>
<evidence type="ECO:0000313" key="2">
    <source>
        <dbReference type="EMBL" id="EFI34298.1"/>
    </source>
</evidence>
<comment type="function">
    <text evidence="1">Could be involved in insertion of integral membrane proteins into the membrane.</text>
</comment>
<dbReference type="InterPro" id="IPR002696">
    <property type="entry name" value="Membr_insert_effic_factor_YidD"/>
</dbReference>
<comment type="subcellular location">
    <subcellularLocation>
        <location evidence="1">Cell membrane</location>
        <topology evidence="1">Peripheral membrane protein</topology>
        <orientation evidence="1">Cytoplasmic side</orientation>
    </subcellularLocation>
</comment>
<reference evidence="2" key="1">
    <citation type="submission" date="2010-05" db="EMBL/GenBank/DDBJ databases">
        <title>The draft genome of Desulfonatronospira thiodismutans ASO3-1.</title>
        <authorList>
            <consortium name="US DOE Joint Genome Institute (JGI-PGF)"/>
            <person name="Lucas S."/>
            <person name="Copeland A."/>
            <person name="Lapidus A."/>
            <person name="Cheng J.-F."/>
            <person name="Bruce D."/>
            <person name="Goodwin L."/>
            <person name="Pitluck S."/>
            <person name="Chertkov O."/>
            <person name="Brettin T."/>
            <person name="Detter J.C."/>
            <person name="Han C."/>
            <person name="Land M.L."/>
            <person name="Hauser L."/>
            <person name="Kyrpides N."/>
            <person name="Mikhailova N."/>
            <person name="Muyzer G."/>
            <person name="Woyke T."/>
        </authorList>
    </citation>
    <scope>NUCLEOTIDE SEQUENCE [LARGE SCALE GENOMIC DNA]</scope>
    <source>
        <strain evidence="2">ASO3-1</strain>
    </source>
</reference>
<dbReference type="Pfam" id="PF01809">
    <property type="entry name" value="YidD"/>
    <property type="match status" value="1"/>
</dbReference>
<organism evidence="2 3">
    <name type="scientific">Desulfonatronospira thiodismutans ASO3-1</name>
    <dbReference type="NCBI Taxonomy" id="555779"/>
    <lineage>
        <taxon>Bacteria</taxon>
        <taxon>Pseudomonadati</taxon>
        <taxon>Thermodesulfobacteriota</taxon>
        <taxon>Desulfovibrionia</taxon>
        <taxon>Desulfovibrionales</taxon>
        <taxon>Desulfonatronovibrionaceae</taxon>
        <taxon>Desulfonatronospira</taxon>
    </lineage>
</organism>
<dbReference type="GO" id="GO:0005886">
    <property type="term" value="C:plasma membrane"/>
    <property type="evidence" value="ECO:0007669"/>
    <property type="project" value="UniProtKB-SubCell"/>
</dbReference>
<comment type="similarity">
    <text evidence="1">Belongs to the UPF0161 family.</text>
</comment>
<dbReference type="RefSeq" id="WP_008869626.1">
    <property type="nucleotide sequence ID" value="NZ_ACJN02000002.1"/>
</dbReference>
<dbReference type="OrthoDB" id="9801753at2"/>
<keyword evidence="1" id="KW-1003">Cell membrane</keyword>
<sequence>MRNILIGLIRVYQRILSPLFPPACRFLPSCSEYARESIVMHGPGKGTVLTFFRLLRCNPFFAAGLDPVPEKFSLKSILGATKEHGNT</sequence>
<dbReference type="NCBIfam" id="TIGR00278">
    <property type="entry name" value="membrane protein insertion efficiency factor YidD"/>
    <property type="match status" value="1"/>
</dbReference>
<dbReference type="PANTHER" id="PTHR33383:SF1">
    <property type="entry name" value="MEMBRANE PROTEIN INSERTION EFFICIENCY FACTOR-RELATED"/>
    <property type="match status" value="1"/>
</dbReference>
<dbReference type="AlphaFoldDB" id="D6SNH2"/>
<dbReference type="HAMAP" id="MF_00386">
    <property type="entry name" value="UPF0161_YidD"/>
    <property type="match status" value="1"/>
</dbReference>
<dbReference type="SMART" id="SM01234">
    <property type="entry name" value="Haemolytic"/>
    <property type="match status" value="1"/>
</dbReference>
<evidence type="ECO:0000256" key="1">
    <source>
        <dbReference type="HAMAP-Rule" id="MF_00386"/>
    </source>
</evidence>
<dbReference type="Proteomes" id="UP000005496">
    <property type="component" value="Unassembled WGS sequence"/>
</dbReference>
<accession>D6SNH2</accession>
<keyword evidence="1" id="KW-0472">Membrane</keyword>
<gene>
    <name evidence="2" type="ORF">Dthio_PD1649</name>
</gene>
<dbReference type="PANTHER" id="PTHR33383">
    <property type="entry name" value="MEMBRANE PROTEIN INSERTION EFFICIENCY FACTOR-RELATED"/>
    <property type="match status" value="1"/>
</dbReference>
<dbReference type="eggNOG" id="COG0759">
    <property type="taxonomic scope" value="Bacteria"/>
</dbReference>
<comment type="caution">
    <text evidence="2">The sequence shown here is derived from an EMBL/GenBank/DDBJ whole genome shotgun (WGS) entry which is preliminary data.</text>
</comment>
<protein>
    <recommendedName>
        <fullName evidence="1">Putative membrane protein insertion efficiency factor</fullName>
    </recommendedName>
</protein>
<dbReference type="EMBL" id="ACJN02000002">
    <property type="protein sequence ID" value="EFI34298.1"/>
    <property type="molecule type" value="Genomic_DNA"/>
</dbReference>
<name>D6SNH2_9BACT</name>